<keyword evidence="2" id="KW-0732">Signal</keyword>
<feature type="chain" id="PRO_5045825429" evidence="2">
    <location>
        <begin position="27"/>
        <end position="152"/>
    </location>
</feature>
<comment type="caution">
    <text evidence="3">The sequence shown here is derived from an EMBL/GenBank/DDBJ whole genome shotgun (WGS) entry which is preliminary data.</text>
</comment>
<feature type="transmembrane region" description="Helical" evidence="1">
    <location>
        <begin position="47"/>
        <end position="69"/>
    </location>
</feature>
<protein>
    <submittedName>
        <fullName evidence="3">Uncharacterized protein</fullName>
    </submittedName>
</protein>
<dbReference type="Proteomes" id="UP001500307">
    <property type="component" value="Unassembled WGS sequence"/>
</dbReference>
<evidence type="ECO:0000256" key="2">
    <source>
        <dbReference type="SAM" id="SignalP"/>
    </source>
</evidence>
<dbReference type="Pfam" id="PF19733">
    <property type="entry name" value="DUF6223"/>
    <property type="match status" value="1"/>
</dbReference>
<keyword evidence="1" id="KW-1133">Transmembrane helix</keyword>
<keyword evidence="4" id="KW-1185">Reference proteome</keyword>
<evidence type="ECO:0000313" key="3">
    <source>
        <dbReference type="EMBL" id="GAA4564304.1"/>
    </source>
</evidence>
<proteinExistence type="predicted"/>
<evidence type="ECO:0000313" key="4">
    <source>
        <dbReference type="Proteomes" id="UP001500307"/>
    </source>
</evidence>
<reference evidence="4" key="1">
    <citation type="journal article" date="2019" name="Int. J. Syst. Evol. Microbiol.">
        <title>The Global Catalogue of Microorganisms (GCM) 10K type strain sequencing project: providing services to taxonomists for standard genome sequencing and annotation.</title>
        <authorList>
            <consortium name="The Broad Institute Genomics Platform"/>
            <consortium name="The Broad Institute Genome Sequencing Center for Infectious Disease"/>
            <person name="Wu L."/>
            <person name="Ma J."/>
        </authorList>
    </citation>
    <scope>NUCLEOTIDE SEQUENCE [LARGE SCALE GENOMIC DNA]</scope>
    <source>
        <strain evidence="4">JCM 3175</strain>
    </source>
</reference>
<dbReference type="EMBL" id="BAABGU010000003">
    <property type="protein sequence ID" value="GAA4564304.1"/>
    <property type="molecule type" value="Genomic_DNA"/>
</dbReference>
<dbReference type="RefSeq" id="WP_346116547.1">
    <property type="nucleotide sequence ID" value="NZ_BAABGU010000003.1"/>
</dbReference>
<evidence type="ECO:0000256" key="1">
    <source>
        <dbReference type="SAM" id="Phobius"/>
    </source>
</evidence>
<gene>
    <name evidence="3" type="ORF">GCM10023176_10040</name>
</gene>
<organism evidence="3 4">
    <name type="scientific">Micromonospora coerulea</name>
    <dbReference type="NCBI Taxonomy" id="47856"/>
    <lineage>
        <taxon>Bacteria</taxon>
        <taxon>Bacillati</taxon>
        <taxon>Actinomycetota</taxon>
        <taxon>Actinomycetes</taxon>
        <taxon>Micromonosporales</taxon>
        <taxon>Micromonosporaceae</taxon>
        <taxon>Micromonospora</taxon>
    </lineage>
</organism>
<feature type="signal peptide" evidence="2">
    <location>
        <begin position="1"/>
        <end position="26"/>
    </location>
</feature>
<keyword evidence="1" id="KW-0472">Membrane</keyword>
<accession>A0ABP8S8A0</accession>
<feature type="transmembrane region" description="Helical" evidence="1">
    <location>
        <begin position="81"/>
        <end position="105"/>
    </location>
</feature>
<sequence>MSIRQRLSRNLLTAAAGGLLAAIAFAAPAAAQDSVQSTVSYTALSAGRLGAISAALLGLTGVVIGWLALARPTSRFGTSSGTLGAKVALAAGLIGMALGGLVAGTSDAGIGTGNGRAGAYVALLVGLIATLLGARALTRSRRTATPANRSTS</sequence>
<dbReference type="InterPro" id="IPR045770">
    <property type="entry name" value="DUF6223"/>
</dbReference>
<keyword evidence="1" id="KW-0812">Transmembrane</keyword>
<name>A0ABP8S8A0_9ACTN</name>
<feature type="transmembrane region" description="Helical" evidence="1">
    <location>
        <begin position="117"/>
        <end position="137"/>
    </location>
</feature>